<proteinExistence type="predicted"/>
<dbReference type="OrthoDB" id="10648721at2759"/>
<reference evidence="2" key="1">
    <citation type="journal article" date="2020" name="Stud. Mycol.">
        <title>101 Dothideomycetes genomes: a test case for predicting lifestyles and emergence of pathogens.</title>
        <authorList>
            <person name="Haridas S."/>
            <person name="Albert R."/>
            <person name="Binder M."/>
            <person name="Bloem J."/>
            <person name="Labutti K."/>
            <person name="Salamov A."/>
            <person name="Andreopoulos B."/>
            <person name="Baker S."/>
            <person name="Barry K."/>
            <person name="Bills G."/>
            <person name="Bluhm B."/>
            <person name="Cannon C."/>
            <person name="Castanera R."/>
            <person name="Culley D."/>
            <person name="Daum C."/>
            <person name="Ezra D."/>
            <person name="Gonzalez J."/>
            <person name="Henrissat B."/>
            <person name="Kuo A."/>
            <person name="Liang C."/>
            <person name="Lipzen A."/>
            <person name="Lutzoni F."/>
            <person name="Magnuson J."/>
            <person name="Mondo S."/>
            <person name="Nolan M."/>
            <person name="Ohm R."/>
            <person name="Pangilinan J."/>
            <person name="Park H.-J."/>
            <person name="Ramirez L."/>
            <person name="Alfaro M."/>
            <person name="Sun H."/>
            <person name="Tritt A."/>
            <person name="Yoshinaga Y."/>
            <person name="Zwiers L.-H."/>
            <person name="Turgeon B."/>
            <person name="Goodwin S."/>
            <person name="Spatafora J."/>
            <person name="Crous P."/>
            <person name="Grigoriev I."/>
        </authorList>
    </citation>
    <scope>NUCLEOTIDE SEQUENCE</scope>
    <source>
        <strain evidence="2">CBS 122368</strain>
    </source>
</reference>
<sequence>MAAEQQQLTAAIIGQDNSSSAAEGNLERDRPVPRPVVLDGGPRRGLRLALPPPDVDGGPAVIAERQGGSLIRLLRACSWIADCGLRASSIASPWFHCGYMASGAGTSRPSRTTSACDCCAPLNVDSTTVPFQTGTSSASLCCAANHLAARPSSQHARDRPRIPALSWIFRGPG</sequence>
<gene>
    <name evidence="2" type="ORF">BU26DRAFT_121868</name>
</gene>
<feature type="region of interest" description="Disordered" evidence="1">
    <location>
        <begin position="1"/>
        <end position="44"/>
    </location>
</feature>
<dbReference type="EMBL" id="ML987206">
    <property type="protein sequence ID" value="KAF2242932.1"/>
    <property type="molecule type" value="Genomic_DNA"/>
</dbReference>
<dbReference type="AlphaFoldDB" id="A0A6A6HZ03"/>
<keyword evidence="3" id="KW-1185">Reference proteome</keyword>
<name>A0A6A6HZ03_9PLEO</name>
<dbReference type="GeneID" id="54572864"/>
<accession>A0A6A6HZ03</accession>
<dbReference type="Proteomes" id="UP000800094">
    <property type="component" value="Unassembled WGS sequence"/>
</dbReference>
<dbReference type="RefSeq" id="XP_033677936.1">
    <property type="nucleotide sequence ID" value="XM_033819534.1"/>
</dbReference>
<evidence type="ECO:0000256" key="1">
    <source>
        <dbReference type="SAM" id="MobiDB-lite"/>
    </source>
</evidence>
<protein>
    <submittedName>
        <fullName evidence="2">Uncharacterized protein</fullName>
    </submittedName>
</protein>
<feature type="compositionally biased region" description="Polar residues" evidence="1">
    <location>
        <begin position="1"/>
        <end position="22"/>
    </location>
</feature>
<evidence type="ECO:0000313" key="3">
    <source>
        <dbReference type="Proteomes" id="UP000800094"/>
    </source>
</evidence>
<evidence type="ECO:0000313" key="2">
    <source>
        <dbReference type="EMBL" id="KAF2242932.1"/>
    </source>
</evidence>
<organism evidence="2 3">
    <name type="scientific">Trematosphaeria pertusa</name>
    <dbReference type="NCBI Taxonomy" id="390896"/>
    <lineage>
        <taxon>Eukaryota</taxon>
        <taxon>Fungi</taxon>
        <taxon>Dikarya</taxon>
        <taxon>Ascomycota</taxon>
        <taxon>Pezizomycotina</taxon>
        <taxon>Dothideomycetes</taxon>
        <taxon>Pleosporomycetidae</taxon>
        <taxon>Pleosporales</taxon>
        <taxon>Massarineae</taxon>
        <taxon>Trematosphaeriaceae</taxon>
        <taxon>Trematosphaeria</taxon>
    </lineage>
</organism>